<dbReference type="Proteomes" id="UP000254287">
    <property type="component" value="Unassembled WGS sequence"/>
</dbReference>
<proteinExistence type="predicted"/>
<keyword evidence="1" id="KW-0812">Transmembrane</keyword>
<evidence type="ECO:0000256" key="1">
    <source>
        <dbReference type="SAM" id="Phobius"/>
    </source>
</evidence>
<organism evidence="2 3">
    <name type="scientific">Corynebacterium minutissimum</name>
    <dbReference type="NCBI Taxonomy" id="38301"/>
    <lineage>
        <taxon>Bacteria</taxon>
        <taxon>Bacillati</taxon>
        <taxon>Actinomycetota</taxon>
        <taxon>Actinomycetes</taxon>
        <taxon>Mycobacteriales</taxon>
        <taxon>Corynebacteriaceae</taxon>
        <taxon>Corynebacterium</taxon>
    </lineage>
</organism>
<reference evidence="2 3" key="1">
    <citation type="submission" date="2018-06" db="EMBL/GenBank/DDBJ databases">
        <authorList>
            <consortium name="Pathogen Informatics"/>
            <person name="Doyle S."/>
        </authorList>
    </citation>
    <scope>NUCLEOTIDE SEQUENCE [LARGE SCALE GENOMIC DNA]</scope>
    <source>
        <strain evidence="2 3">NCTC10289</strain>
    </source>
</reference>
<name>A0A376CYP1_9CORY</name>
<dbReference type="EMBL" id="UFXP01000001">
    <property type="protein sequence ID" value="STC77683.1"/>
    <property type="molecule type" value="Genomic_DNA"/>
</dbReference>
<accession>A0A376CYP1</accession>
<gene>
    <name evidence="2" type="ORF">NCTC10289_01331</name>
</gene>
<keyword evidence="1" id="KW-1133">Transmembrane helix</keyword>
<protein>
    <submittedName>
        <fullName evidence="2">Uncharacterized protein</fullName>
    </submittedName>
</protein>
<feature type="transmembrane region" description="Helical" evidence="1">
    <location>
        <begin position="108"/>
        <end position="127"/>
    </location>
</feature>
<feature type="transmembrane region" description="Helical" evidence="1">
    <location>
        <begin position="6"/>
        <end position="24"/>
    </location>
</feature>
<evidence type="ECO:0000313" key="3">
    <source>
        <dbReference type="Proteomes" id="UP000254287"/>
    </source>
</evidence>
<feature type="transmembrane region" description="Helical" evidence="1">
    <location>
        <begin position="29"/>
        <end position="46"/>
    </location>
</feature>
<keyword evidence="1" id="KW-0472">Membrane</keyword>
<dbReference type="AlphaFoldDB" id="A0A376CYP1"/>
<sequence>MIVPVSVVSGVAVAIVQVVDVIAVRNGDVAATFAVLVIVVLVNVVLGRLALVPVALVLAVDVAIVNVVGVISVLESDVAAAFTVVVGVLFMDGVGHDFSLVNPCVFSLFSFKCFFIRISIVGVVGVLQ</sequence>
<evidence type="ECO:0000313" key="2">
    <source>
        <dbReference type="EMBL" id="STC77683.1"/>
    </source>
</evidence>